<dbReference type="InterPro" id="IPR014755">
    <property type="entry name" value="Cu-Rt/internalin_Ig-like"/>
</dbReference>
<dbReference type="Pfam" id="PF13205">
    <property type="entry name" value="Big_5"/>
    <property type="match status" value="1"/>
</dbReference>
<keyword evidence="1" id="KW-0732">Signal</keyword>
<accession>A0A1Y5HXL0</accession>
<organism evidence="3 4">
    <name type="scientific">Oleispira antarctica</name>
    <dbReference type="NCBI Taxonomy" id="188908"/>
    <lineage>
        <taxon>Bacteria</taxon>
        <taxon>Pseudomonadati</taxon>
        <taxon>Pseudomonadota</taxon>
        <taxon>Gammaproteobacteria</taxon>
        <taxon>Oceanospirillales</taxon>
        <taxon>Oceanospirillaceae</taxon>
        <taxon>Oleispira</taxon>
    </lineage>
</organism>
<evidence type="ECO:0000313" key="3">
    <source>
        <dbReference type="EMBL" id="OUS40654.1"/>
    </source>
</evidence>
<name>A0A1Y5HXL0_OLEAN</name>
<protein>
    <recommendedName>
        <fullName evidence="2">SbsA Ig-like domain-containing protein</fullName>
    </recommendedName>
</protein>
<dbReference type="AlphaFoldDB" id="A0A1Y5HXL0"/>
<proteinExistence type="predicted"/>
<dbReference type="EMBL" id="MABE01000281">
    <property type="protein sequence ID" value="OUS40654.1"/>
    <property type="molecule type" value="Genomic_DNA"/>
</dbReference>
<comment type="caution">
    <text evidence="3">The sequence shown here is derived from an EMBL/GenBank/DDBJ whole genome shotgun (WGS) entry which is preliminary data.</text>
</comment>
<feature type="domain" description="SbsA Ig-like" evidence="2">
    <location>
        <begin position="77"/>
        <end position="177"/>
    </location>
</feature>
<evidence type="ECO:0000259" key="2">
    <source>
        <dbReference type="Pfam" id="PF13205"/>
    </source>
</evidence>
<evidence type="ECO:0000256" key="1">
    <source>
        <dbReference type="ARBA" id="ARBA00022729"/>
    </source>
</evidence>
<reference evidence="4" key="1">
    <citation type="journal article" date="2017" name="Proc. Natl. Acad. Sci. U.S.A.">
        <title>Simulation of Deepwater Horizon oil plume reveals substrate specialization within a complex community of hydrocarbon degraders.</title>
        <authorList>
            <person name="Hu P."/>
            <person name="Dubinsky E.A."/>
            <person name="Probst A.J."/>
            <person name="Wang J."/>
            <person name="Sieber C.M.K."/>
            <person name="Tom L.M."/>
            <person name="Gardinali P."/>
            <person name="Banfield J.F."/>
            <person name="Atlas R.M."/>
            <person name="Andersen G.L."/>
        </authorList>
    </citation>
    <scope>NUCLEOTIDE SEQUENCE [LARGE SCALE GENOMIC DNA]</scope>
</reference>
<dbReference type="Gene3D" id="2.60.40.1220">
    <property type="match status" value="1"/>
</dbReference>
<sequence length="593" mass="64079">LDVAMTAEGALANGTMSQDILHLELFGWAKTENDVMVIDAIGEVTPRILGLEDASATVSFHLEAYADQNNAPSMPIDDVSPELQSWVPGNNSAYLNLSEPLLLTFNEPLANSSLENAISLTSNGSDQVISVHQDGSVLIIQPQNILAQNTQYQLSLLETITDISGNRIDPLELSFTTPLFNTEESVKAAALIESAYPGYNCLLTGENIANGISGRCINGKGDDDVFSLFELPANRNIEVTFNQPMNIDSMVLGDSCNSGTVRIEKIDSAGNCVETVAGLLKRNASGLSFMPNEMWKIGQEYRYSLVSAVNNTCDDNTVLCSQANLPLNTDPLKLTSVNRKEGGDTFSIVFSGIAAENNYVLNPLAKIPTTDTNKNFAFDDDETAIVKNSAKLSIDGYSGLVSGANMGCEPDNEPCDDQKNIYISGLLPTDVGRWDEENQRIEVKVYPQALMSTSALMYAKLLGNWEEEPTGPQIMRVRYEADGQGNMVPPKGYITENDQGQSTFTTSLEVYLDAPELKPLGFGSTNLHSLPLTMNLTGPVTFLADGRMEVQLTNIDAVDINVDITIFGFGAAGVQLVIPAGELSLNLVSRLIK</sequence>
<evidence type="ECO:0000313" key="4">
    <source>
        <dbReference type="Proteomes" id="UP000227088"/>
    </source>
</evidence>
<gene>
    <name evidence="3" type="ORF">A9R00_04875</name>
</gene>
<dbReference type="Proteomes" id="UP000227088">
    <property type="component" value="Unassembled WGS sequence"/>
</dbReference>
<feature type="non-terminal residue" evidence="3">
    <location>
        <position position="1"/>
    </location>
</feature>
<dbReference type="InterPro" id="IPR032812">
    <property type="entry name" value="SbsA_Ig"/>
</dbReference>